<dbReference type="Proteomes" id="UP001056778">
    <property type="component" value="Chromosome 9"/>
</dbReference>
<comment type="caution">
    <text evidence="1">The sequence shown here is derived from an EMBL/GenBank/DDBJ whole genome shotgun (WGS) entry which is preliminary data.</text>
</comment>
<accession>A0ACB9SJR0</accession>
<reference evidence="1" key="1">
    <citation type="submission" date="2022-04" db="EMBL/GenBank/DDBJ databases">
        <title>Chromosome-scale genome assembly of Holotrichia oblita Faldermann.</title>
        <authorList>
            <person name="Rongchong L."/>
        </authorList>
    </citation>
    <scope>NUCLEOTIDE SEQUENCE</scope>
    <source>
        <strain evidence="1">81SQS9</strain>
    </source>
</reference>
<gene>
    <name evidence="1" type="ORF">MML48_9g00018879</name>
</gene>
<proteinExistence type="predicted"/>
<keyword evidence="2" id="KW-1185">Reference proteome</keyword>
<dbReference type="EMBL" id="CM043023">
    <property type="protein sequence ID" value="KAI4454704.1"/>
    <property type="molecule type" value="Genomic_DNA"/>
</dbReference>
<evidence type="ECO:0000313" key="1">
    <source>
        <dbReference type="EMBL" id="KAI4454704.1"/>
    </source>
</evidence>
<evidence type="ECO:0000313" key="2">
    <source>
        <dbReference type="Proteomes" id="UP001056778"/>
    </source>
</evidence>
<organism evidence="1 2">
    <name type="scientific">Holotrichia oblita</name>
    <name type="common">Chafer beetle</name>
    <dbReference type="NCBI Taxonomy" id="644536"/>
    <lineage>
        <taxon>Eukaryota</taxon>
        <taxon>Metazoa</taxon>
        <taxon>Ecdysozoa</taxon>
        <taxon>Arthropoda</taxon>
        <taxon>Hexapoda</taxon>
        <taxon>Insecta</taxon>
        <taxon>Pterygota</taxon>
        <taxon>Neoptera</taxon>
        <taxon>Endopterygota</taxon>
        <taxon>Coleoptera</taxon>
        <taxon>Polyphaga</taxon>
        <taxon>Scarabaeiformia</taxon>
        <taxon>Scarabaeidae</taxon>
        <taxon>Melolonthinae</taxon>
        <taxon>Holotrichia</taxon>
    </lineage>
</organism>
<name>A0ACB9SJR0_HOLOL</name>
<sequence length="480" mass="55868">MSVSKQNRRQTLPFAYQINRFISKYPDLKYNGSGIYCLMCRRRLVGWNAINCRQHVLSARHKQSRKMHMPYWTFVYDFIFMLSVCDIPQNMLDNSHFRAFWQKYVPNWALPTRKQVCTEFPHVKEVVENQIRCELRDKKLWVTVEIVDVKKDKVGNVLVRILEENYSSKPFLIASQRLKQLDADTIHYVVIGALMKFSVHPKNVLMFVTDESEHMLAAGAKLKSTCPNLLHIICILHVLHHITESIRTSYPDIDKLIISMKRIFVKSAKLTQQFQKICPKIPEPPQPLLASWEAWLKAAFYYNGYFDVVKAAMIQFTPKQSRYIKGCQQLFKDPRVEADLKMIHENYGFLVDAIEILQEASLSLTESMDMAENVYSTLSHLENVPGMVAAEKFSDILWGNPDYEKLRAINECLKEDRLNSDLQRYYSHANITCMDVERSLASYNAIFTSTKTCLSESAAEGVLMMQLYAKHNKRAFTWKK</sequence>
<protein>
    <submittedName>
        <fullName evidence="1">Uncharacterized protein</fullName>
    </submittedName>
</protein>